<dbReference type="InterPro" id="IPR036188">
    <property type="entry name" value="FAD/NAD-bd_sf"/>
</dbReference>
<dbReference type="GO" id="GO:0009228">
    <property type="term" value="P:thiamine biosynthetic process"/>
    <property type="evidence" value="ECO:0007669"/>
    <property type="project" value="UniProtKB-KW"/>
</dbReference>
<feature type="region of interest" description="Disordered" evidence="4">
    <location>
        <begin position="40"/>
        <end position="73"/>
    </location>
</feature>
<dbReference type="EMBL" id="AP009384">
    <property type="protein sequence ID" value="BAF89552.1"/>
    <property type="molecule type" value="Genomic_DNA"/>
</dbReference>
<dbReference type="GO" id="GO:0005737">
    <property type="term" value="C:cytoplasm"/>
    <property type="evidence" value="ECO:0007669"/>
    <property type="project" value="TreeGrafter"/>
</dbReference>
<dbReference type="UniPathway" id="UPA00060"/>
<keyword evidence="3" id="KW-0560">Oxidoreductase</keyword>
<gene>
    <name evidence="6" type="ordered locus">AZC_3554</name>
</gene>
<accession>A8IEZ2</accession>
<evidence type="ECO:0000256" key="4">
    <source>
        <dbReference type="SAM" id="MobiDB-lite"/>
    </source>
</evidence>
<dbReference type="Pfam" id="PF01266">
    <property type="entry name" value="DAO"/>
    <property type="match status" value="1"/>
</dbReference>
<organism evidence="6 7">
    <name type="scientific">Azorhizobium caulinodans (strain ATCC 43989 / DSM 5975 / JCM 20966 / LMG 6465 / NBRC 14845 / NCIMB 13405 / ORS 571)</name>
    <dbReference type="NCBI Taxonomy" id="438753"/>
    <lineage>
        <taxon>Bacteria</taxon>
        <taxon>Pseudomonadati</taxon>
        <taxon>Pseudomonadota</taxon>
        <taxon>Alphaproteobacteria</taxon>
        <taxon>Hyphomicrobiales</taxon>
        <taxon>Xanthobacteraceae</taxon>
        <taxon>Azorhizobium</taxon>
    </lineage>
</organism>
<reference evidence="6 7" key="3">
    <citation type="journal article" date="2008" name="BMC Genomics">
        <title>The genome of the versatile nitrogen fixer Azorhizobium caulinodans ORS571.</title>
        <authorList>
            <person name="Lee KB."/>
            <person name="Backer P.D."/>
            <person name="Aono T."/>
            <person name="Liu CT."/>
            <person name="Suzuki S."/>
            <person name="Suzuki T."/>
            <person name="Kaneko T."/>
            <person name="Yamada M."/>
            <person name="Tabata S."/>
            <person name="Kupfer D.M."/>
            <person name="Najar F.Z."/>
            <person name="Wiley G.B."/>
            <person name="Roe B."/>
            <person name="Binnewies T.T."/>
            <person name="Ussery D.W."/>
            <person name="D'Haeze W."/>
            <person name="Herder J.D."/>
            <person name="Gevers D."/>
            <person name="Vereecke D."/>
            <person name="Holsters M."/>
            <person name="Oyaizu H."/>
        </authorList>
    </citation>
    <scope>NUCLEOTIDE SEQUENCE [LARGE SCALE GENOMIC DNA]</scope>
    <source>
        <strain evidence="7">ATCC 43989 / DSM 5975 / JCM 20966 / LMG 6465 / NBRC 14845 / NCIMB 13405 / ORS 571</strain>
    </source>
</reference>
<dbReference type="HOGENOM" id="CLU_007884_4_5_5"/>
<keyword evidence="7" id="KW-1185">Reference proteome</keyword>
<dbReference type="SUPFAM" id="SSF51905">
    <property type="entry name" value="FAD/NAD(P)-binding domain"/>
    <property type="match status" value="1"/>
</dbReference>
<dbReference type="GO" id="GO:0050660">
    <property type="term" value="F:flavin adenine dinucleotide binding"/>
    <property type="evidence" value="ECO:0007669"/>
    <property type="project" value="InterPro"/>
</dbReference>
<dbReference type="eggNOG" id="COG0665">
    <property type="taxonomic scope" value="Bacteria"/>
</dbReference>
<dbReference type="InterPro" id="IPR012727">
    <property type="entry name" value="Gly_oxidase_ThiO"/>
</dbReference>
<name>A8IEZ2_AZOC5</name>
<feature type="domain" description="FAD dependent oxidoreductase" evidence="5">
    <location>
        <begin position="80"/>
        <end position="427"/>
    </location>
</feature>
<evidence type="ECO:0000313" key="7">
    <source>
        <dbReference type="Proteomes" id="UP000000270"/>
    </source>
</evidence>
<dbReference type="PANTHER" id="PTHR13847:SF289">
    <property type="entry name" value="GLYCINE OXIDASE"/>
    <property type="match status" value="1"/>
</dbReference>
<dbReference type="PANTHER" id="PTHR13847">
    <property type="entry name" value="SARCOSINE DEHYDROGENASE-RELATED"/>
    <property type="match status" value="1"/>
</dbReference>
<dbReference type="InterPro" id="IPR006076">
    <property type="entry name" value="FAD-dep_OxRdtase"/>
</dbReference>
<reference evidence="6 7" key="1">
    <citation type="journal article" date="2007" name="Appl. Environ. Microbiol.">
        <title>Rhizobial factors required for stem nodule maturation and maintenance in Sesbania rostrata-Azorhizobium caulinodans ORS571 symbiosis.</title>
        <authorList>
            <person name="Suzuki S."/>
            <person name="Aono T."/>
            <person name="Lee KB."/>
            <person name="Suzuki T."/>
            <person name="Liu CT."/>
            <person name="Miwa H."/>
            <person name="Wakao S."/>
            <person name="Iki T."/>
            <person name="Oyaizu H."/>
        </authorList>
    </citation>
    <scope>NUCLEOTIDE SEQUENCE [LARGE SCALE GENOMIC DNA]</scope>
    <source>
        <strain evidence="7">ATCC 43989 / DSM 5975 / JCM 20966 / LMG 6465 / NBRC 14845 / NCIMB 13405 / ORS 571</strain>
    </source>
</reference>
<dbReference type="STRING" id="438753.AZC_3554"/>
<reference evidence="7" key="2">
    <citation type="submission" date="2007-04" db="EMBL/GenBank/DDBJ databases">
        <title>Complete genome sequence of the nitrogen-fixing bacterium Azorhizobium caulinodans ORS571.</title>
        <authorList>
            <person name="Lee K.B."/>
            <person name="Backer P.D."/>
            <person name="Aono T."/>
            <person name="Liu C.T."/>
            <person name="Suzuki S."/>
            <person name="Suzuki T."/>
            <person name="Kaneko T."/>
            <person name="Yamada M."/>
            <person name="Tabata S."/>
            <person name="Kupfer D.M."/>
            <person name="Najar F.Z."/>
            <person name="Wiley G.B."/>
            <person name="Roe B."/>
            <person name="Binnewies T."/>
            <person name="Ussery D."/>
            <person name="Vereecke D."/>
            <person name="Gevers D."/>
            <person name="Holsters M."/>
            <person name="Oyaizu H."/>
        </authorList>
    </citation>
    <scope>NUCLEOTIDE SEQUENCE [LARGE SCALE GENOMIC DNA]</scope>
    <source>
        <strain evidence="7">ATCC 43989 / DSM 5975 / JCM 20966 / LMG 6465 / NBRC 14845 / NCIMB 13405 / ORS 571</strain>
    </source>
</reference>
<dbReference type="Gene3D" id="3.50.50.60">
    <property type="entry name" value="FAD/NAD(P)-binding domain"/>
    <property type="match status" value="1"/>
</dbReference>
<dbReference type="NCBIfam" id="TIGR02352">
    <property type="entry name" value="thiamin_ThiO"/>
    <property type="match status" value="1"/>
</dbReference>
<comment type="pathway">
    <text evidence="1">Cofactor biosynthesis; thiamine diphosphate biosynthesis.</text>
</comment>
<dbReference type="Proteomes" id="UP000000270">
    <property type="component" value="Chromosome"/>
</dbReference>
<dbReference type="Gene3D" id="3.30.9.10">
    <property type="entry name" value="D-Amino Acid Oxidase, subunit A, domain 2"/>
    <property type="match status" value="1"/>
</dbReference>
<evidence type="ECO:0000259" key="5">
    <source>
        <dbReference type="Pfam" id="PF01266"/>
    </source>
</evidence>
<dbReference type="SUPFAM" id="SSF54373">
    <property type="entry name" value="FAD-linked reductases, C-terminal domain"/>
    <property type="match status" value="1"/>
</dbReference>
<dbReference type="GO" id="GO:0016491">
    <property type="term" value="F:oxidoreductase activity"/>
    <property type="evidence" value="ECO:0007669"/>
    <property type="project" value="UniProtKB-KW"/>
</dbReference>
<reference evidence="6 7" key="4">
    <citation type="journal article" date="2009" name="Appl. Environ. Microbiol.">
        <title>Comparative genome-wide transcriptional profiling of Azorhizobium caulinodans ORS571 grown under free-living and symbiotic conditions.</title>
        <authorList>
            <person name="Tsukada S."/>
            <person name="Aono T."/>
            <person name="Akiba N."/>
            <person name="Lee KB."/>
            <person name="Liu CT."/>
            <person name="Toyazaki H."/>
            <person name="Oyaizu H."/>
        </authorList>
    </citation>
    <scope>NUCLEOTIDE SEQUENCE [LARGE SCALE GENOMIC DNA]</scope>
    <source>
        <strain evidence="7">ATCC 43989 / DSM 5975 / JCM 20966 / LMG 6465 / NBRC 14845 / NCIMB 13405 / ORS 571</strain>
    </source>
</reference>
<reference evidence="6 7" key="5">
    <citation type="journal article" date="2010" name="Appl. Environ. Microbiol.">
        <title>phrR-like gene praR of Azorhizobium caulinodans ORS571 is essential for symbiosis with Sesbania rostrata and is involved in expression of reb genes.</title>
        <authorList>
            <person name="Akiba N."/>
            <person name="Aono T."/>
            <person name="Toyazaki H."/>
            <person name="Sato S."/>
            <person name="Oyaizu H."/>
        </authorList>
    </citation>
    <scope>NUCLEOTIDE SEQUENCE [LARGE SCALE GENOMIC DNA]</scope>
    <source>
        <strain evidence="7">ATCC 43989 / DSM 5975 / JCM 20966 / LMG 6465 / NBRC 14845 / NCIMB 13405 / ORS 571</strain>
    </source>
</reference>
<evidence type="ECO:0000256" key="1">
    <source>
        <dbReference type="ARBA" id="ARBA00004948"/>
    </source>
</evidence>
<dbReference type="GO" id="GO:0009229">
    <property type="term" value="P:thiamine diphosphate biosynthetic process"/>
    <property type="evidence" value="ECO:0007669"/>
    <property type="project" value="UniProtKB-UniPathway"/>
</dbReference>
<sequence>MALPPPRRDGAMVFLAAEASCGDNDLTAWGAARHARLRSHPSNLSGSCQRREEPMSESLSHHDSASSSAHSARASGARPRVAIVGGGVMGLSIAWRLAEAGCTVEIFEQGRTGLGASHAAAGMLAACAEAEPGEEGLLALNRESQRLWPSFAADLEAASGMAVDLRTDGTIVLALNADDAAKLRHLITFQQGLGLPVEWLNGAEVRRREPHLATKLAGAVWCPEDHQVDNRKVSAALRVAALKAGATLHEDMPVERVEVVDGRARAVIAKGERFGADIVVLAAGAWSRGVAITPATPLPVRPVKGQMLALAMDPAAPILSHVVWAPGTYLVPRKDGRLIVGATVEERGFNADLTAGGQLALLTHAWRALPTIEELPILEQWVGFRPGSRDDAPILGRSAEVEGLVFATGHHRNGILLLPVTAEAISRLILEGETDPVIAPFVAERFLPRAAAE</sequence>
<reference evidence="6 7" key="6">
    <citation type="journal article" date="2011" name="Appl. Environ. Microbiol.">
        <title>Involvement of the azorhizobial chromosome partition gene (parA) in the onset of bacteroid differentiation during Sesbania rostrata stem nodule development.</title>
        <authorList>
            <person name="Liu CT."/>
            <person name="Lee KB."/>
            <person name="Wang YS."/>
            <person name="Peng MH."/>
            <person name="Lee KT."/>
            <person name="Suzuki S."/>
            <person name="Suzuki T."/>
            <person name="Oyaizu H."/>
        </authorList>
    </citation>
    <scope>NUCLEOTIDE SEQUENCE [LARGE SCALE GENOMIC DNA]</scope>
    <source>
        <strain evidence="7">ATCC 43989 / DSM 5975 / JCM 20966 / LMG 6465 / NBRC 14845 / NCIMB 13405 / ORS 571</strain>
    </source>
</reference>
<dbReference type="AlphaFoldDB" id="A8IEZ2"/>
<evidence type="ECO:0000256" key="2">
    <source>
        <dbReference type="ARBA" id="ARBA00022977"/>
    </source>
</evidence>
<feature type="compositionally biased region" description="Basic and acidic residues" evidence="4">
    <location>
        <begin position="49"/>
        <end position="64"/>
    </location>
</feature>
<keyword evidence="2" id="KW-0784">Thiamine biosynthesis</keyword>
<proteinExistence type="predicted"/>
<dbReference type="KEGG" id="azc:AZC_3554"/>
<protein>
    <submittedName>
        <fullName evidence="6">Putative glycine oxidase</fullName>
    </submittedName>
</protein>
<evidence type="ECO:0000256" key="3">
    <source>
        <dbReference type="ARBA" id="ARBA00023002"/>
    </source>
</evidence>
<evidence type="ECO:0000313" key="6">
    <source>
        <dbReference type="EMBL" id="BAF89552.1"/>
    </source>
</evidence>